<dbReference type="PANTHER" id="PTHR38096:SF1">
    <property type="entry name" value="ENTEROBACTIN SYNTHASE COMPONENT D"/>
    <property type="match status" value="1"/>
</dbReference>
<dbReference type="GO" id="GO:0009239">
    <property type="term" value="P:enterobactin biosynthetic process"/>
    <property type="evidence" value="ECO:0007669"/>
    <property type="project" value="InterPro"/>
</dbReference>
<keyword evidence="3" id="KW-0460">Magnesium</keyword>
<evidence type="ECO:0000313" key="7">
    <source>
        <dbReference type="Proteomes" id="UP000321720"/>
    </source>
</evidence>
<dbReference type="Pfam" id="PF01648">
    <property type="entry name" value="ACPS"/>
    <property type="match status" value="1"/>
</dbReference>
<feature type="binding site" evidence="3">
    <location>
        <position position="105"/>
    </location>
    <ligand>
        <name>Mg(2+)</name>
        <dbReference type="ChEBI" id="CHEBI:18420"/>
    </ligand>
</feature>
<evidence type="ECO:0000313" key="6">
    <source>
        <dbReference type="EMBL" id="GEL95632.1"/>
    </source>
</evidence>
<feature type="binding site" evidence="2">
    <location>
        <position position="147"/>
    </location>
    <ligand>
        <name>CoA</name>
        <dbReference type="ChEBI" id="CHEBI:57287"/>
    </ligand>
</feature>
<name>A0A511JCC8_9CELL</name>
<dbReference type="AlphaFoldDB" id="A0A511JCC8"/>
<feature type="domain" description="4'-phosphopantetheinyl transferase" evidence="4">
    <location>
        <begin position="101"/>
        <end position="174"/>
    </location>
</feature>
<dbReference type="InterPro" id="IPR008278">
    <property type="entry name" value="4-PPantetheinyl_Trfase_dom"/>
</dbReference>
<evidence type="ECO:0000256" key="2">
    <source>
        <dbReference type="PIRSR" id="PIRSR603542-1"/>
    </source>
</evidence>
<dbReference type="InterPro" id="IPR041354">
    <property type="entry name" value="4PPT_N"/>
</dbReference>
<reference evidence="6 7" key="1">
    <citation type="submission" date="2019-07" db="EMBL/GenBank/DDBJ databases">
        <title>Whole genome shotgun sequence of Cellulomonas composti NBRC 100758.</title>
        <authorList>
            <person name="Hosoyama A."/>
            <person name="Uohara A."/>
            <person name="Ohji S."/>
            <person name="Ichikawa N."/>
        </authorList>
    </citation>
    <scope>NUCLEOTIDE SEQUENCE [LARGE SCALE GENOMIC DNA]</scope>
    <source>
        <strain evidence="6 7">NBRC 100758</strain>
    </source>
</reference>
<sequence length="213" mass="22872">MLADLVPLGIEVVERHGPPVTVPLFADEEASVADAVPARRAEYAAVRGCAREALTRLGVGPVAVPSAPDRAPVWPAGTVGAMTHCVGYRAAAVGRADDWAGLGIDAEPLAPLPSEVAELVLSDHERAPLADLDPAWCADRVLFSVKECVYKVWSPITGVWLGFEDVHVRLEDGHFVAQLRRPELGVDELHGRWTAHDGLILTALALPRRARHT</sequence>
<protein>
    <submittedName>
        <fullName evidence="6">4'-phosphopantetheinyl transferase</fullName>
    </submittedName>
</protein>
<evidence type="ECO:0000259" key="4">
    <source>
        <dbReference type="Pfam" id="PF01648"/>
    </source>
</evidence>
<proteinExistence type="predicted"/>
<dbReference type="RefSeq" id="WP_146843270.1">
    <property type="nucleotide sequence ID" value="NZ_BJWG01000010.1"/>
</dbReference>
<feature type="binding site" evidence="2">
    <location>
        <position position="47"/>
    </location>
    <ligand>
        <name>CoA</name>
        <dbReference type="ChEBI" id="CHEBI:57287"/>
    </ligand>
</feature>
<dbReference type="GO" id="GO:0005886">
    <property type="term" value="C:plasma membrane"/>
    <property type="evidence" value="ECO:0007669"/>
    <property type="project" value="TreeGrafter"/>
</dbReference>
<evidence type="ECO:0000256" key="3">
    <source>
        <dbReference type="PIRSR" id="PIRSR603542-2"/>
    </source>
</evidence>
<dbReference type="GO" id="GO:0008897">
    <property type="term" value="F:holo-[acyl-carrier-protein] synthase activity"/>
    <property type="evidence" value="ECO:0007669"/>
    <property type="project" value="InterPro"/>
</dbReference>
<dbReference type="Pfam" id="PF17837">
    <property type="entry name" value="4PPT_N"/>
    <property type="match status" value="1"/>
</dbReference>
<dbReference type="InterPro" id="IPR003542">
    <property type="entry name" value="Enbac_synth_compD-like"/>
</dbReference>
<keyword evidence="1 6" id="KW-0808">Transferase</keyword>
<dbReference type="PRINTS" id="PR01399">
    <property type="entry name" value="ENTSNTHTASED"/>
</dbReference>
<dbReference type="Proteomes" id="UP000321720">
    <property type="component" value="Unassembled WGS sequence"/>
</dbReference>
<dbReference type="GO" id="GO:0000287">
    <property type="term" value="F:magnesium ion binding"/>
    <property type="evidence" value="ECO:0007669"/>
    <property type="project" value="InterPro"/>
</dbReference>
<feature type="binding site" evidence="2">
    <location>
        <begin position="83"/>
        <end position="84"/>
    </location>
    <ligand>
        <name>CoA</name>
        <dbReference type="ChEBI" id="CHEBI:57287"/>
    </ligand>
</feature>
<dbReference type="EMBL" id="BJWG01000010">
    <property type="protein sequence ID" value="GEL95632.1"/>
    <property type="molecule type" value="Genomic_DNA"/>
</dbReference>
<dbReference type="SUPFAM" id="SSF56214">
    <property type="entry name" value="4'-phosphopantetheinyl transferase"/>
    <property type="match status" value="1"/>
</dbReference>
<keyword evidence="3" id="KW-0479">Metal-binding</keyword>
<keyword evidence="7" id="KW-1185">Reference proteome</keyword>
<comment type="cofactor">
    <cofactor evidence="3">
        <name>Mg(2+)</name>
        <dbReference type="ChEBI" id="CHEBI:18420"/>
    </cofactor>
</comment>
<dbReference type="InterPro" id="IPR037143">
    <property type="entry name" value="4-PPantetheinyl_Trfase_dom_sf"/>
</dbReference>
<gene>
    <name evidence="6" type="ORF">CCO02nite_22900</name>
</gene>
<feature type="binding site" evidence="2">
    <location>
        <position position="151"/>
    </location>
    <ligand>
        <name>CoA</name>
        <dbReference type="ChEBI" id="CHEBI:57287"/>
    </ligand>
</feature>
<evidence type="ECO:0000259" key="5">
    <source>
        <dbReference type="Pfam" id="PF17837"/>
    </source>
</evidence>
<feature type="binding site" evidence="3">
    <location>
        <position position="106"/>
    </location>
    <ligand>
        <name>Mg(2+)</name>
        <dbReference type="ChEBI" id="CHEBI:18420"/>
    </ligand>
</feature>
<feature type="binding site" evidence="2">
    <location>
        <position position="105"/>
    </location>
    <ligand>
        <name>CoA</name>
        <dbReference type="ChEBI" id="CHEBI:57287"/>
    </ligand>
</feature>
<feature type="domain" description="4'-phosphopantetheinyl transferase N-terminal" evidence="5">
    <location>
        <begin position="28"/>
        <end position="93"/>
    </location>
</feature>
<dbReference type="GO" id="GO:0009366">
    <property type="term" value="C:enterobactin synthetase complex"/>
    <property type="evidence" value="ECO:0007669"/>
    <property type="project" value="InterPro"/>
</dbReference>
<organism evidence="6 7">
    <name type="scientific">Cellulomonas composti</name>
    <dbReference type="NCBI Taxonomy" id="266130"/>
    <lineage>
        <taxon>Bacteria</taxon>
        <taxon>Bacillati</taxon>
        <taxon>Actinomycetota</taxon>
        <taxon>Actinomycetes</taxon>
        <taxon>Micrococcales</taxon>
        <taxon>Cellulomonadaceae</taxon>
        <taxon>Cellulomonas</taxon>
    </lineage>
</organism>
<feature type="binding site" evidence="2">
    <location>
        <position position="161"/>
    </location>
    <ligand>
        <name>CoA</name>
        <dbReference type="ChEBI" id="CHEBI:57287"/>
    </ligand>
</feature>
<comment type="caution">
    <text evidence="6">The sequence shown here is derived from an EMBL/GenBank/DDBJ whole genome shotgun (WGS) entry which is preliminary data.</text>
</comment>
<feature type="binding site" evidence="3">
    <location>
        <position position="107"/>
    </location>
    <ligand>
        <name>Mg(2+)</name>
        <dbReference type="ChEBI" id="CHEBI:18420"/>
    </ligand>
</feature>
<feature type="binding site" evidence="2">
    <location>
        <position position="39"/>
    </location>
    <ligand>
        <name>CoA</name>
        <dbReference type="ChEBI" id="CHEBI:57287"/>
    </ligand>
</feature>
<dbReference type="OrthoDB" id="8210607at2"/>
<dbReference type="PANTHER" id="PTHR38096">
    <property type="entry name" value="ENTEROBACTIN SYNTHASE COMPONENT D"/>
    <property type="match status" value="1"/>
</dbReference>
<evidence type="ECO:0000256" key="1">
    <source>
        <dbReference type="ARBA" id="ARBA00022679"/>
    </source>
</evidence>
<accession>A0A511JCC8</accession>